<gene>
    <name evidence="2" type="primary">nfdA_1</name>
    <name evidence="2" type="ORF">EMLFYP7_01036</name>
</gene>
<dbReference type="AlphaFoldDB" id="A0A6N3AZ26"/>
<accession>A0A6N3AZ26</accession>
<dbReference type="Gene3D" id="3.10.310.70">
    <property type="match status" value="1"/>
</dbReference>
<dbReference type="InterPro" id="IPR032466">
    <property type="entry name" value="Metal_Hydrolase"/>
</dbReference>
<dbReference type="PANTHER" id="PTHR22642">
    <property type="entry name" value="IMIDAZOLONEPROPIONASE"/>
    <property type="match status" value="1"/>
</dbReference>
<protein>
    <submittedName>
        <fullName evidence="2">N-substituted formamide deformylase</fullName>
        <ecNumber evidence="2">3.5.1.91</ecNumber>
    </submittedName>
</protein>
<dbReference type="Pfam" id="PF07969">
    <property type="entry name" value="Amidohydro_3"/>
    <property type="match status" value="1"/>
</dbReference>
<dbReference type="PANTHER" id="PTHR22642:SF2">
    <property type="entry name" value="PROTEIN LONG AFTER FAR-RED 3"/>
    <property type="match status" value="1"/>
</dbReference>
<dbReference type="InterPro" id="IPR033932">
    <property type="entry name" value="YtcJ-like"/>
</dbReference>
<feature type="domain" description="Amidohydrolase 3" evidence="1">
    <location>
        <begin position="51"/>
        <end position="562"/>
    </location>
</feature>
<dbReference type="Gene3D" id="3.20.20.140">
    <property type="entry name" value="Metal-dependent hydrolases"/>
    <property type="match status" value="1"/>
</dbReference>
<dbReference type="GO" id="GO:0016810">
    <property type="term" value="F:hydrolase activity, acting on carbon-nitrogen (but not peptide) bonds"/>
    <property type="evidence" value="ECO:0007669"/>
    <property type="project" value="InterPro"/>
</dbReference>
<proteinExistence type="predicted"/>
<dbReference type="RefSeq" id="WP_156565198.1">
    <property type="nucleotide sequence ID" value="NZ_CACRTZ010000005.1"/>
</dbReference>
<dbReference type="InterPro" id="IPR013108">
    <property type="entry name" value="Amidohydro_3"/>
</dbReference>
<dbReference type="SUPFAM" id="SSF51338">
    <property type="entry name" value="Composite domain of metallo-dependent hydrolases"/>
    <property type="match status" value="1"/>
</dbReference>
<dbReference type="InterPro" id="IPR011059">
    <property type="entry name" value="Metal-dep_hydrolase_composite"/>
</dbReference>
<name>A0A6N3AZ26_9ENTR</name>
<dbReference type="EC" id="3.5.1.91" evidence="2"/>
<evidence type="ECO:0000313" key="2">
    <source>
        <dbReference type="EMBL" id="VYT95458.1"/>
    </source>
</evidence>
<dbReference type="EMBL" id="CACRTZ010000005">
    <property type="protein sequence ID" value="VYT95458.1"/>
    <property type="molecule type" value="Genomic_DNA"/>
</dbReference>
<keyword evidence="2" id="KW-0378">Hydrolase</keyword>
<evidence type="ECO:0000259" key="1">
    <source>
        <dbReference type="Pfam" id="PF07969"/>
    </source>
</evidence>
<dbReference type="SUPFAM" id="SSF51556">
    <property type="entry name" value="Metallo-dependent hydrolases"/>
    <property type="match status" value="1"/>
</dbReference>
<sequence length="565" mass="61965">MAVADTVFINGKVATVDKHFSFKRAIAVKNGWIIDVGEDDEIEAHIGPQTQVINLEGKLILPAAHDAHVHIGWLADSWQCINCSAVRTLSELHQRLRERAASTPPGEWIRACGLNPAVIAECAAQNRSLTRQDIDPVTPDHPTILVLWDGHSCVVNSQALLNAGVTRLTPDPTGGHIGKFPDGEPDGNFLDIPALQLVTQNMPRLTVAQLKENFIAAQRFMNREGYASYTEGAMGPGENTREVGAAGARGITAYRQLLEEGKLTARVSIAFYCADKGVQSYEILRRELDNFTFPISEDRNWLDCHTVKIFCDGVPMSHTAWMNQEYADKPGCTGRSVFCGPTATPAEQAEELQRMILLAHQRGFQLAVHAVGDRAVKETINSFITAMQTCPGPNRRHYVLHGSMGDREDFVRAAKYGIVLSEQPSPSGPAYDYEGRARTCGIKGEICKGLKDIIDLGVVVAGGSDGIMDLVNWRQMVQAAVTRKSASSGKVIRPELAISVEDGVRLYTINAAWQEFQEHIRGSIEVGKVADFQVLDRDIFSVAHEEIGASEVLMTMVDGKIVWQK</sequence>
<dbReference type="Gene3D" id="2.30.40.10">
    <property type="entry name" value="Urease, subunit C, domain 1"/>
    <property type="match status" value="1"/>
</dbReference>
<reference evidence="2" key="1">
    <citation type="submission" date="2019-11" db="EMBL/GenBank/DDBJ databases">
        <authorList>
            <person name="Feng L."/>
        </authorList>
    </citation>
    <scope>NUCLEOTIDE SEQUENCE</scope>
    <source>
        <strain evidence="2">EMassiliensisLFYP7</strain>
    </source>
</reference>
<dbReference type="CDD" id="cd01300">
    <property type="entry name" value="YtcJ_like"/>
    <property type="match status" value="1"/>
</dbReference>
<organism evidence="2">
    <name type="scientific">Phytobacter massiliensis</name>
    <dbReference type="NCBI Taxonomy" id="1485952"/>
    <lineage>
        <taxon>Bacteria</taxon>
        <taxon>Pseudomonadati</taxon>
        <taxon>Pseudomonadota</taxon>
        <taxon>Gammaproteobacteria</taxon>
        <taxon>Enterobacterales</taxon>
        <taxon>Enterobacteriaceae</taxon>
        <taxon>Phytobacter</taxon>
    </lineage>
</organism>